<dbReference type="AlphaFoldDB" id="A0A2M6WSU2"/>
<comment type="caution">
    <text evidence="7">The sequence shown here is derived from an EMBL/GenBank/DDBJ whole genome shotgun (WGS) entry which is preliminary data.</text>
</comment>
<proteinExistence type="predicted"/>
<keyword evidence="2" id="KW-0488">Methylation</keyword>
<evidence type="ECO:0000313" key="7">
    <source>
        <dbReference type="EMBL" id="PIT95869.1"/>
    </source>
</evidence>
<dbReference type="PROSITE" id="PS00409">
    <property type="entry name" value="PROKAR_NTER_METHYL"/>
    <property type="match status" value="1"/>
</dbReference>
<dbReference type="Pfam" id="PF07963">
    <property type="entry name" value="N_methyl"/>
    <property type="match status" value="1"/>
</dbReference>
<feature type="transmembrane region" description="Helical" evidence="6">
    <location>
        <begin position="6"/>
        <end position="31"/>
    </location>
</feature>
<protein>
    <recommendedName>
        <fullName evidence="9">Type II secretion system protein GspG C-terminal domain-containing protein</fullName>
    </recommendedName>
</protein>
<dbReference type="PANTHER" id="PTHR30093">
    <property type="entry name" value="GENERAL SECRETION PATHWAY PROTEIN G"/>
    <property type="match status" value="1"/>
</dbReference>
<accession>A0A2M6WSU2</accession>
<keyword evidence="3 6" id="KW-0812">Transmembrane</keyword>
<evidence type="ECO:0008006" key="9">
    <source>
        <dbReference type="Google" id="ProtNLM"/>
    </source>
</evidence>
<sequence>MKKGFTLIELLVVIVIIGVLATLATVAVNGARTRARDAKRISDLKQISTALEMYYADYTAYPNLITPGQPLTSQDGTKTYMAKVPNNPTPRAEGACANLEYQYKSNGDNYSLIGCLANSAGSASAGSRKFEKGGISRDYGPTNGLVAWWMMNDLYTSDNKILDSSGNGNDGIISGATLTNGILGEPNGAYNFNGTTQVITVPESVSLKPEEITVSLFFKINEWSPGLRQIFFTKWKVGLSR</sequence>
<organism evidence="7 8">
    <name type="scientific">Candidatus Falkowbacteria bacterium CG10_big_fil_rev_8_21_14_0_10_37_14</name>
    <dbReference type="NCBI Taxonomy" id="1974561"/>
    <lineage>
        <taxon>Bacteria</taxon>
        <taxon>Candidatus Falkowiibacteriota</taxon>
    </lineage>
</organism>
<dbReference type="EMBL" id="PFAM01000021">
    <property type="protein sequence ID" value="PIT95869.1"/>
    <property type="molecule type" value="Genomic_DNA"/>
</dbReference>
<dbReference type="InterPro" id="IPR012902">
    <property type="entry name" value="N_methyl_site"/>
</dbReference>
<evidence type="ECO:0000256" key="2">
    <source>
        <dbReference type="ARBA" id="ARBA00022481"/>
    </source>
</evidence>
<dbReference type="Gene3D" id="2.60.120.200">
    <property type="match status" value="1"/>
</dbReference>
<dbReference type="GO" id="GO:0015628">
    <property type="term" value="P:protein secretion by the type II secretion system"/>
    <property type="evidence" value="ECO:0007669"/>
    <property type="project" value="InterPro"/>
</dbReference>
<reference evidence="8" key="1">
    <citation type="submission" date="2017-09" db="EMBL/GenBank/DDBJ databases">
        <title>Depth-based differentiation of microbial function through sediment-hosted aquifers and enrichment of novel symbionts in the deep terrestrial subsurface.</title>
        <authorList>
            <person name="Probst A.J."/>
            <person name="Ladd B."/>
            <person name="Jarett J.K."/>
            <person name="Geller-Mcgrath D.E."/>
            <person name="Sieber C.M.K."/>
            <person name="Emerson J.B."/>
            <person name="Anantharaman K."/>
            <person name="Thomas B.C."/>
            <person name="Malmstrom R."/>
            <person name="Stieglmeier M."/>
            <person name="Klingl A."/>
            <person name="Woyke T."/>
            <person name="Ryan C.M."/>
            <person name="Banfield J.F."/>
        </authorList>
    </citation>
    <scope>NUCLEOTIDE SEQUENCE [LARGE SCALE GENOMIC DNA]</scope>
</reference>
<dbReference type="PANTHER" id="PTHR30093:SF44">
    <property type="entry name" value="TYPE II SECRETION SYSTEM CORE PROTEIN G"/>
    <property type="match status" value="1"/>
</dbReference>
<name>A0A2M6WSU2_9BACT</name>
<dbReference type="Gene3D" id="3.30.700.10">
    <property type="entry name" value="Glycoprotein, Type 4 Pilin"/>
    <property type="match status" value="1"/>
</dbReference>
<dbReference type="SUPFAM" id="SSF49899">
    <property type="entry name" value="Concanavalin A-like lectins/glucanases"/>
    <property type="match status" value="1"/>
</dbReference>
<evidence type="ECO:0000256" key="6">
    <source>
        <dbReference type="SAM" id="Phobius"/>
    </source>
</evidence>
<dbReference type="InterPro" id="IPR013320">
    <property type="entry name" value="ConA-like_dom_sf"/>
</dbReference>
<evidence type="ECO:0000313" key="8">
    <source>
        <dbReference type="Proteomes" id="UP000228533"/>
    </source>
</evidence>
<dbReference type="PRINTS" id="PR00813">
    <property type="entry name" value="BCTERIALGSPG"/>
</dbReference>
<keyword evidence="4 6" id="KW-1133">Transmembrane helix</keyword>
<dbReference type="GO" id="GO:0016020">
    <property type="term" value="C:membrane"/>
    <property type="evidence" value="ECO:0007669"/>
    <property type="project" value="UniProtKB-SubCell"/>
</dbReference>
<evidence type="ECO:0000256" key="4">
    <source>
        <dbReference type="ARBA" id="ARBA00022989"/>
    </source>
</evidence>
<gene>
    <name evidence="7" type="ORF">COT94_03420</name>
</gene>
<dbReference type="GO" id="GO:0015627">
    <property type="term" value="C:type II protein secretion system complex"/>
    <property type="evidence" value="ECO:0007669"/>
    <property type="project" value="InterPro"/>
</dbReference>
<dbReference type="InterPro" id="IPR000983">
    <property type="entry name" value="Bac_GSPG_pilin"/>
</dbReference>
<evidence type="ECO:0000256" key="5">
    <source>
        <dbReference type="ARBA" id="ARBA00023136"/>
    </source>
</evidence>
<evidence type="ECO:0000256" key="3">
    <source>
        <dbReference type="ARBA" id="ARBA00022692"/>
    </source>
</evidence>
<dbReference type="InterPro" id="IPR045584">
    <property type="entry name" value="Pilin-like"/>
</dbReference>
<dbReference type="SUPFAM" id="SSF54523">
    <property type="entry name" value="Pili subunits"/>
    <property type="match status" value="1"/>
</dbReference>
<dbReference type="NCBIfam" id="TIGR02532">
    <property type="entry name" value="IV_pilin_GFxxxE"/>
    <property type="match status" value="1"/>
</dbReference>
<dbReference type="Proteomes" id="UP000228533">
    <property type="component" value="Unassembled WGS sequence"/>
</dbReference>
<comment type="subcellular location">
    <subcellularLocation>
        <location evidence="1">Membrane</location>
        <topology evidence="1">Single-pass membrane protein</topology>
    </subcellularLocation>
</comment>
<keyword evidence="5 6" id="KW-0472">Membrane</keyword>
<evidence type="ECO:0000256" key="1">
    <source>
        <dbReference type="ARBA" id="ARBA00004167"/>
    </source>
</evidence>